<dbReference type="InterPro" id="IPR035903">
    <property type="entry name" value="HesB-like_dom_sf"/>
</dbReference>
<dbReference type="EMBL" id="ML004898">
    <property type="protein sequence ID" value="RKP28447.1"/>
    <property type="molecule type" value="Genomic_DNA"/>
</dbReference>
<dbReference type="NCBIfam" id="TIGR00049">
    <property type="entry name" value="iron-sulfur cluster assembly accessory protein"/>
    <property type="match status" value="1"/>
</dbReference>
<evidence type="ECO:0000313" key="4">
    <source>
        <dbReference type="Proteomes" id="UP000268321"/>
    </source>
</evidence>
<dbReference type="GO" id="GO:0016226">
    <property type="term" value="P:iron-sulfur cluster assembly"/>
    <property type="evidence" value="ECO:0007669"/>
    <property type="project" value="InterPro"/>
</dbReference>
<dbReference type="AlphaFoldDB" id="A0A4P9Z714"/>
<feature type="domain" description="Core" evidence="2">
    <location>
        <begin position="58"/>
        <end position="167"/>
    </location>
</feature>
<dbReference type="Gene3D" id="2.60.300.12">
    <property type="entry name" value="HesB-like domain"/>
    <property type="match status" value="1"/>
</dbReference>
<dbReference type="OrthoDB" id="1938621at2759"/>
<name>A0A4P9Z714_9ASCO</name>
<proteinExistence type="inferred from homology"/>
<dbReference type="GO" id="GO:0051539">
    <property type="term" value="F:4 iron, 4 sulfur cluster binding"/>
    <property type="evidence" value="ECO:0007669"/>
    <property type="project" value="TreeGrafter"/>
</dbReference>
<dbReference type="InterPro" id="IPR000361">
    <property type="entry name" value="ATAP_core_dom"/>
</dbReference>
<gene>
    <name evidence="3" type="ORF">METBISCDRAFT_25046</name>
</gene>
<evidence type="ECO:0000259" key="2">
    <source>
        <dbReference type="Pfam" id="PF01521"/>
    </source>
</evidence>
<reference evidence="4" key="1">
    <citation type="journal article" date="2018" name="Nat. Microbiol.">
        <title>Leveraging single-cell genomics to expand the fungal tree of life.</title>
        <authorList>
            <person name="Ahrendt S.R."/>
            <person name="Quandt C.A."/>
            <person name="Ciobanu D."/>
            <person name="Clum A."/>
            <person name="Salamov A."/>
            <person name="Andreopoulos B."/>
            <person name="Cheng J.F."/>
            <person name="Woyke T."/>
            <person name="Pelin A."/>
            <person name="Henrissat B."/>
            <person name="Reynolds N.K."/>
            <person name="Benny G.L."/>
            <person name="Smith M.E."/>
            <person name="James T.Y."/>
            <person name="Grigoriev I.V."/>
        </authorList>
    </citation>
    <scope>NUCLEOTIDE SEQUENCE [LARGE SCALE GENOMIC DNA]</scope>
    <source>
        <strain evidence="4">Baker2002</strain>
    </source>
</reference>
<organism evidence="3 4">
    <name type="scientific">Metschnikowia bicuspidata</name>
    <dbReference type="NCBI Taxonomy" id="27322"/>
    <lineage>
        <taxon>Eukaryota</taxon>
        <taxon>Fungi</taxon>
        <taxon>Dikarya</taxon>
        <taxon>Ascomycota</taxon>
        <taxon>Saccharomycotina</taxon>
        <taxon>Pichiomycetes</taxon>
        <taxon>Metschnikowiaceae</taxon>
        <taxon>Metschnikowia</taxon>
    </lineage>
</organism>
<dbReference type="InterPro" id="IPR016092">
    <property type="entry name" value="ATAP"/>
</dbReference>
<dbReference type="GO" id="GO:0005739">
    <property type="term" value="C:mitochondrion"/>
    <property type="evidence" value="ECO:0007669"/>
    <property type="project" value="TreeGrafter"/>
</dbReference>
<dbReference type="Proteomes" id="UP000268321">
    <property type="component" value="Unassembled WGS sequence"/>
</dbReference>
<evidence type="ECO:0000313" key="3">
    <source>
        <dbReference type="EMBL" id="RKP28447.1"/>
    </source>
</evidence>
<dbReference type="GO" id="GO:0005506">
    <property type="term" value="F:iron ion binding"/>
    <property type="evidence" value="ECO:0007669"/>
    <property type="project" value="TreeGrafter"/>
</dbReference>
<dbReference type="PANTHER" id="PTHR43011">
    <property type="entry name" value="IRON-SULFUR CLUSTER ASSEMBLY 2 HOMOLOG, MITOCHONDRIAL"/>
    <property type="match status" value="1"/>
</dbReference>
<dbReference type="GO" id="GO:0051537">
    <property type="term" value="F:2 iron, 2 sulfur cluster binding"/>
    <property type="evidence" value="ECO:0007669"/>
    <property type="project" value="TreeGrafter"/>
</dbReference>
<dbReference type="SUPFAM" id="SSF89360">
    <property type="entry name" value="HesB-like domain"/>
    <property type="match status" value="1"/>
</dbReference>
<dbReference type="Pfam" id="PF01521">
    <property type="entry name" value="Fe-S_biosyn"/>
    <property type="match status" value="1"/>
</dbReference>
<protein>
    <recommendedName>
        <fullName evidence="2">Core domain-containing protein</fullName>
    </recommendedName>
</protein>
<comment type="similarity">
    <text evidence="1">Belongs to the HesB/IscA family.</text>
</comment>
<sequence length="195" mass="21235">MRHSSLIPASPRRPLKAEAFGLPKESLEQPGPTFSGAPAEFTDFDLTKIFHGNTDLRIAITDRARDKLAEIAAKDKNPDSALRIHVESGGCHGFQYNLDLTTLPEALANNEDLVVFRRSDNANATVISDESSLEILQDSKIDFTKELIGASFKVADSPFTSTSCGCGASFDFDFEKLEQAKAGKARPSDVRDVSE</sequence>
<keyword evidence="4" id="KW-1185">Reference proteome</keyword>
<accession>A0A4P9Z714</accession>
<evidence type="ECO:0000256" key="1">
    <source>
        <dbReference type="ARBA" id="ARBA00006718"/>
    </source>
</evidence>
<dbReference type="PANTHER" id="PTHR43011:SF1">
    <property type="entry name" value="IRON-SULFUR CLUSTER ASSEMBLY 2 HOMOLOG, MITOCHONDRIAL"/>
    <property type="match status" value="1"/>
</dbReference>